<reference evidence="1 2" key="1">
    <citation type="journal article" date="2013" name="Proc. Natl. Acad. Sci. U.S.A.">
        <title>Genome of an arbuscular mycorrhizal fungus provides insight into the oldest plant symbiosis.</title>
        <authorList>
            <person name="Tisserant E."/>
            <person name="Malbreil M."/>
            <person name="Kuo A."/>
            <person name="Kohler A."/>
            <person name="Symeonidi A."/>
            <person name="Balestrini R."/>
            <person name="Charron P."/>
            <person name="Duensing N."/>
            <person name="Frei Dit Frey N."/>
            <person name="Gianinazzi-Pearson V."/>
            <person name="Gilbert L.B."/>
            <person name="Handa Y."/>
            <person name="Herr J.R."/>
            <person name="Hijri M."/>
            <person name="Koul R."/>
            <person name="Kawaguchi M."/>
            <person name="Krajinski F."/>
            <person name="Lammers P.J."/>
            <person name="Masclaux F.G."/>
            <person name="Murat C."/>
            <person name="Morin E."/>
            <person name="Ndikumana S."/>
            <person name="Pagni M."/>
            <person name="Petitpierre D."/>
            <person name="Requena N."/>
            <person name="Rosikiewicz P."/>
            <person name="Riley R."/>
            <person name="Saito K."/>
            <person name="San Clemente H."/>
            <person name="Shapiro H."/>
            <person name="van Tuinen D."/>
            <person name="Becard G."/>
            <person name="Bonfante P."/>
            <person name="Paszkowski U."/>
            <person name="Shachar-Hill Y.Y."/>
            <person name="Tuskan G.A."/>
            <person name="Young P.W."/>
            <person name="Sanders I.R."/>
            <person name="Henrissat B."/>
            <person name="Rensing S.A."/>
            <person name="Grigoriev I.V."/>
            <person name="Corradi N."/>
            <person name="Roux C."/>
            <person name="Martin F."/>
        </authorList>
    </citation>
    <scope>NUCLEOTIDE SEQUENCE [LARGE SCALE GENOMIC DNA]</scope>
    <source>
        <strain evidence="1 2">DAOM 197198</strain>
    </source>
</reference>
<proteinExistence type="predicted"/>
<accession>A0A2P4QU21</accession>
<dbReference type="Proteomes" id="UP000018888">
    <property type="component" value="Unassembled WGS sequence"/>
</dbReference>
<evidence type="ECO:0000313" key="1">
    <source>
        <dbReference type="EMBL" id="POG81141.1"/>
    </source>
</evidence>
<dbReference type="AlphaFoldDB" id="A0A2P4QU21"/>
<reference evidence="1 2" key="2">
    <citation type="journal article" date="2018" name="New Phytol.">
        <title>High intraspecific genome diversity in the model arbuscular mycorrhizal symbiont Rhizophagus irregularis.</title>
        <authorList>
            <person name="Chen E.C.H."/>
            <person name="Morin E."/>
            <person name="Beaudet D."/>
            <person name="Noel J."/>
            <person name="Yildirir G."/>
            <person name="Ndikumana S."/>
            <person name="Charron P."/>
            <person name="St-Onge C."/>
            <person name="Giorgi J."/>
            <person name="Kruger M."/>
            <person name="Marton T."/>
            <person name="Ropars J."/>
            <person name="Grigoriev I.V."/>
            <person name="Hainaut M."/>
            <person name="Henrissat B."/>
            <person name="Roux C."/>
            <person name="Martin F."/>
            <person name="Corradi N."/>
        </authorList>
    </citation>
    <scope>NUCLEOTIDE SEQUENCE [LARGE SCALE GENOMIC DNA]</scope>
    <source>
        <strain evidence="1 2">DAOM 197198</strain>
    </source>
</reference>
<name>A0A2P4QU21_RHIID</name>
<organism evidence="1 2">
    <name type="scientific">Rhizophagus irregularis (strain DAOM 181602 / DAOM 197198 / MUCL 43194)</name>
    <name type="common">Arbuscular mycorrhizal fungus</name>
    <name type="synonym">Glomus intraradices</name>
    <dbReference type="NCBI Taxonomy" id="747089"/>
    <lineage>
        <taxon>Eukaryota</taxon>
        <taxon>Fungi</taxon>
        <taxon>Fungi incertae sedis</taxon>
        <taxon>Mucoromycota</taxon>
        <taxon>Glomeromycotina</taxon>
        <taxon>Glomeromycetes</taxon>
        <taxon>Glomerales</taxon>
        <taxon>Glomeraceae</taxon>
        <taxon>Rhizophagus</taxon>
    </lineage>
</organism>
<keyword evidence="2" id="KW-1185">Reference proteome</keyword>
<protein>
    <submittedName>
        <fullName evidence="1">Uncharacterized protein</fullName>
    </submittedName>
</protein>
<gene>
    <name evidence="1" type="ORF">GLOIN_2v153824</name>
</gene>
<comment type="caution">
    <text evidence="1">The sequence shown here is derived from an EMBL/GenBank/DDBJ whole genome shotgun (WGS) entry which is preliminary data.</text>
</comment>
<dbReference type="EMBL" id="AUPC02000013">
    <property type="protein sequence ID" value="POG81141.1"/>
    <property type="molecule type" value="Genomic_DNA"/>
</dbReference>
<sequence>MKIRDVFFLLVIQNCVMSEIEHTRTLGKVHHYNNKNIGFINRSSPSAKMTPGPTTAPIIFCGFTWTSDVLLRGAKRNIDDVCMLSKPPT</sequence>
<evidence type="ECO:0000313" key="2">
    <source>
        <dbReference type="Proteomes" id="UP000018888"/>
    </source>
</evidence>